<reference evidence="3" key="1">
    <citation type="submission" date="2016-10" db="EMBL/GenBank/DDBJ databases">
        <authorList>
            <person name="Varghese N."/>
            <person name="Submissions S."/>
        </authorList>
    </citation>
    <scope>NUCLEOTIDE SEQUENCE [LARGE SCALE GENOMIC DNA]</scope>
    <source>
        <strain evidence="3">DSM 23256</strain>
    </source>
</reference>
<dbReference type="RefSeq" id="WP_093689596.1">
    <property type="nucleotide sequence ID" value="NZ_FNBU01000010.1"/>
</dbReference>
<keyword evidence="1" id="KW-0175">Coiled coil</keyword>
<dbReference type="EMBL" id="FNBU01000010">
    <property type="protein sequence ID" value="SDF41838.1"/>
    <property type="molecule type" value="Genomic_DNA"/>
</dbReference>
<accession>A0A1G7KX73</accession>
<evidence type="ECO:0000313" key="3">
    <source>
        <dbReference type="Proteomes" id="UP000243333"/>
    </source>
</evidence>
<dbReference type="AlphaFoldDB" id="A0A1G7KX73"/>
<dbReference type="Proteomes" id="UP000243333">
    <property type="component" value="Unassembled WGS sequence"/>
</dbReference>
<gene>
    <name evidence="2" type="ORF">SAMN05660235_01503</name>
</gene>
<keyword evidence="3" id="KW-1185">Reference proteome</keyword>
<sequence length="160" mass="19170">MNEQAYIDTLQALQEENETLKQQNEFFAKKVYRMAEKSRIARERKEKGRFTKIYWKKIREIIENNVLKPTTEAVMFRLLCYVRLDNFIGDDQGKYSLKQIHEKIIQNMVSYRQMLRIIDELSYYGVLTQVNQGKYTYIHIPTHLAECKCIWQSKNADFGN</sequence>
<evidence type="ECO:0000256" key="1">
    <source>
        <dbReference type="SAM" id="Coils"/>
    </source>
</evidence>
<feature type="coiled-coil region" evidence="1">
    <location>
        <begin position="3"/>
        <end position="30"/>
    </location>
</feature>
<proteinExistence type="predicted"/>
<name>A0A1G7KX73_9FIRM</name>
<organism evidence="2 3">
    <name type="scientific">Sporolituus thermophilus DSM 23256</name>
    <dbReference type="NCBI Taxonomy" id="1123285"/>
    <lineage>
        <taxon>Bacteria</taxon>
        <taxon>Bacillati</taxon>
        <taxon>Bacillota</taxon>
        <taxon>Negativicutes</taxon>
        <taxon>Selenomonadales</taxon>
        <taxon>Sporomusaceae</taxon>
        <taxon>Sporolituus</taxon>
    </lineage>
</organism>
<evidence type="ECO:0000313" key="2">
    <source>
        <dbReference type="EMBL" id="SDF41838.1"/>
    </source>
</evidence>
<protein>
    <submittedName>
        <fullName evidence="2">Uncharacterized protein</fullName>
    </submittedName>
</protein>